<dbReference type="GO" id="GO:0016020">
    <property type="term" value="C:membrane"/>
    <property type="evidence" value="ECO:0007669"/>
    <property type="project" value="InterPro"/>
</dbReference>
<name>A0A501WCQ7_9RHOB</name>
<organism evidence="8 9">
    <name type="scientific">Amaricoccus solimangrovi</name>
    <dbReference type="NCBI Taxonomy" id="2589815"/>
    <lineage>
        <taxon>Bacteria</taxon>
        <taxon>Pseudomonadati</taxon>
        <taxon>Pseudomonadota</taxon>
        <taxon>Alphaproteobacteria</taxon>
        <taxon>Rhodobacterales</taxon>
        <taxon>Paracoccaceae</taxon>
        <taxon>Amaricoccus</taxon>
    </lineage>
</organism>
<gene>
    <name evidence="8" type="ORF">FJM51_20060</name>
</gene>
<evidence type="ECO:0000256" key="4">
    <source>
        <dbReference type="ARBA" id="ARBA00022989"/>
    </source>
</evidence>
<evidence type="ECO:0000256" key="1">
    <source>
        <dbReference type="ARBA" id="ARBA00004323"/>
    </source>
</evidence>
<dbReference type="EMBL" id="VFRP01000031">
    <property type="protein sequence ID" value="TPE47369.1"/>
    <property type="molecule type" value="Genomic_DNA"/>
</dbReference>
<comment type="caution">
    <text evidence="8">The sequence shown here is derived from an EMBL/GenBank/DDBJ whole genome shotgun (WGS) entry which is preliminary data.</text>
</comment>
<protein>
    <submittedName>
        <fullName evidence="8">Sulfotransferase family protein</fullName>
    </submittedName>
</protein>
<dbReference type="PANTHER" id="PTHR12137">
    <property type="entry name" value="CARBOHYDRATE SULFOTRANSFERASE"/>
    <property type="match status" value="1"/>
</dbReference>
<dbReference type="Proteomes" id="UP000319255">
    <property type="component" value="Unassembled WGS sequence"/>
</dbReference>
<dbReference type="RefSeq" id="WP_140455916.1">
    <property type="nucleotide sequence ID" value="NZ_VFRP01000031.1"/>
</dbReference>
<evidence type="ECO:0000256" key="5">
    <source>
        <dbReference type="ARBA" id="ARBA00023034"/>
    </source>
</evidence>
<keyword evidence="7" id="KW-0325">Glycoprotein</keyword>
<comment type="subcellular location">
    <subcellularLocation>
        <location evidence="1">Golgi apparatus membrane</location>
        <topology evidence="1">Single-pass type II membrane protein</topology>
    </subcellularLocation>
</comment>
<dbReference type="PANTHER" id="PTHR12137:SF54">
    <property type="entry name" value="CARBOHYDRATE SULFOTRANSFERASE"/>
    <property type="match status" value="1"/>
</dbReference>
<keyword evidence="4" id="KW-1133">Transmembrane helix</keyword>
<proteinExistence type="predicted"/>
<dbReference type="OrthoDB" id="554104at2"/>
<evidence type="ECO:0000256" key="3">
    <source>
        <dbReference type="ARBA" id="ARBA00022692"/>
    </source>
</evidence>
<reference evidence="8 9" key="1">
    <citation type="submission" date="2019-06" db="EMBL/GenBank/DDBJ databases">
        <title>A novel bacterium of genus Amaricoccus, isolated from marine sediment.</title>
        <authorList>
            <person name="Huang H."/>
            <person name="Mo K."/>
            <person name="Hu Y."/>
        </authorList>
    </citation>
    <scope>NUCLEOTIDE SEQUENCE [LARGE SCALE GENOMIC DNA]</scope>
    <source>
        <strain evidence="8 9">HB172011</strain>
    </source>
</reference>
<sequence>MKPVRSPEPLIDPLSRFVLFTNAKCGGTTLKSWFFTNLDMAGLERRPWRLASAFGPRFAARQLLRGRRLTPRGPALRDGEALRRMTNYYRANYCVPALASGATEDFFRFAVVRDPESRLVSAYLDKFCGEDAGRPWVRAVVDQAGGGEITFARFLDYLARVEDAECNPHWRRQTYVLEGHRIDAWVRLERIAEDFAAIGDRIGRAHLDIFGERMQSAPSARISWEGRPPLTEAPASEIAAWRAENGAFPPKAAFLTDETRARIREIYAADYAALPY</sequence>
<dbReference type="Pfam" id="PF03567">
    <property type="entry name" value="Sulfotransfer_2"/>
    <property type="match status" value="1"/>
</dbReference>
<keyword evidence="2 8" id="KW-0808">Transferase</keyword>
<keyword evidence="6" id="KW-0472">Membrane</keyword>
<evidence type="ECO:0000256" key="2">
    <source>
        <dbReference type="ARBA" id="ARBA00022679"/>
    </source>
</evidence>
<keyword evidence="5" id="KW-0333">Golgi apparatus</keyword>
<evidence type="ECO:0000256" key="6">
    <source>
        <dbReference type="ARBA" id="ARBA00023136"/>
    </source>
</evidence>
<dbReference type="InterPro" id="IPR018011">
    <property type="entry name" value="Carb_sulfotrans_8-10"/>
</dbReference>
<evidence type="ECO:0000313" key="9">
    <source>
        <dbReference type="Proteomes" id="UP000319255"/>
    </source>
</evidence>
<accession>A0A501WCQ7</accession>
<dbReference type="AlphaFoldDB" id="A0A501WCQ7"/>
<dbReference type="InterPro" id="IPR005331">
    <property type="entry name" value="Sulfotransferase"/>
</dbReference>
<dbReference type="GO" id="GO:0016051">
    <property type="term" value="P:carbohydrate biosynthetic process"/>
    <property type="evidence" value="ECO:0007669"/>
    <property type="project" value="InterPro"/>
</dbReference>
<keyword evidence="3" id="KW-0812">Transmembrane</keyword>
<keyword evidence="9" id="KW-1185">Reference proteome</keyword>
<dbReference type="GO" id="GO:0008146">
    <property type="term" value="F:sulfotransferase activity"/>
    <property type="evidence" value="ECO:0007669"/>
    <property type="project" value="InterPro"/>
</dbReference>
<evidence type="ECO:0000256" key="7">
    <source>
        <dbReference type="ARBA" id="ARBA00023180"/>
    </source>
</evidence>
<evidence type="ECO:0000313" key="8">
    <source>
        <dbReference type="EMBL" id="TPE47369.1"/>
    </source>
</evidence>